<sequence>MFTPPVDSSREQGVSLRDTLECADPQDLSARLAETPSLVSEEVLQEVEREEEESQRAEEAPRVTLVQEVETDARDMVSFSEATYVPRVHFFVPFGVDAYLPQRSLQKEQVLHNPGSHLGLSGSLEDTSMACLGGPTRSLEYYEALDARVRDLVNATVFLNVSLSVFL</sequence>
<protein>
    <submittedName>
        <fullName evidence="1">Uncharacterized protein</fullName>
    </submittedName>
</protein>
<reference evidence="1" key="1">
    <citation type="submission" date="2022-02" db="EMBL/GenBank/DDBJ databases">
        <title>Plant Genome Project.</title>
        <authorList>
            <person name="Zhang R.-G."/>
        </authorList>
    </citation>
    <scope>NUCLEOTIDE SEQUENCE</scope>
    <source>
        <strain evidence="1">AT1</strain>
    </source>
</reference>
<comment type="caution">
    <text evidence="1">The sequence shown here is derived from an EMBL/GenBank/DDBJ whole genome shotgun (WGS) entry which is preliminary data.</text>
</comment>
<proteinExistence type="predicted"/>
<evidence type="ECO:0000313" key="1">
    <source>
        <dbReference type="EMBL" id="KAI8559287.1"/>
    </source>
</evidence>
<organism evidence="1 2">
    <name type="scientific">Rhododendron molle</name>
    <name type="common">Chinese azalea</name>
    <name type="synonym">Azalea mollis</name>
    <dbReference type="NCBI Taxonomy" id="49168"/>
    <lineage>
        <taxon>Eukaryota</taxon>
        <taxon>Viridiplantae</taxon>
        <taxon>Streptophyta</taxon>
        <taxon>Embryophyta</taxon>
        <taxon>Tracheophyta</taxon>
        <taxon>Spermatophyta</taxon>
        <taxon>Magnoliopsida</taxon>
        <taxon>eudicotyledons</taxon>
        <taxon>Gunneridae</taxon>
        <taxon>Pentapetalae</taxon>
        <taxon>asterids</taxon>
        <taxon>Ericales</taxon>
        <taxon>Ericaceae</taxon>
        <taxon>Ericoideae</taxon>
        <taxon>Rhodoreae</taxon>
        <taxon>Rhododendron</taxon>
    </lineage>
</organism>
<name>A0ACC0P3G0_RHOML</name>
<dbReference type="EMBL" id="CM046391">
    <property type="protein sequence ID" value="KAI8559287.1"/>
    <property type="molecule type" value="Genomic_DNA"/>
</dbReference>
<keyword evidence="2" id="KW-1185">Reference proteome</keyword>
<gene>
    <name evidence="1" type="ORF">RHMOL_Rhmol04G0160000</name>
</gene>
<accession>A0ACC0P3G0</accession>
<dbReference type="Proteomes" id="UP001062846">
    <property type="component" value="Chromosome 4"/>
</dbReference>
<evidence type="ECO:0000313" key="2">
    <source>
        <dbReference type="Proteomes" id="UP001062846"/>
    </source>
</evidence>